<evidence type="ECO:0000313" key="3">
    <source>
        <dbReference type="Proteomes" id="UP001519309"/>
    </source>
</evidence>
<protein>
    <submittedName>
        <fullName evidence="2">Uncharacterized protein</fullName>
    </submittedName>
</protein>
<organism evidence="2 3">
    <name type="scientific">Streptomyces griseochromogenes</name>
    <dbReference type="NCBI Taxonomy" id="68214"/>
    <lineage>
        <taxon>Bacteria</taxon>
        <taxon>Bacillati</taxon>
        <taxon>Actinomycetota</taxon>
        <taxon>Actinomycetes</taxon>
        <taxon>Kitasatosporales</taxon>
        <taxon>Streptomycetaceae</taxon>
        <taxon>Streptomyces</taxon>
    </lineage>
</organism>
<accession>A0ABS4M5K2</accession>
<name>A0ABS4M5K2_9ACTN</name>
<sequence length="96" mass="9569">MHRHTAGEGRDGHGGHKRCDGRRSMHPGNSAGSAAALAPCTGGRLTRRGDPVPPAGASRVSRVTHSGASAVFRCPASPPAAPAAPCAPPPGSAPRH</sequence>
<comment type="caution">
    <text evidence="2">The sequence shown here is derived from an EMBL/GenBank/DDBJ whole genome shotgun (WGS) entry which is preliminary data.</text>
</comment>
<feature type="compositionally biased region" description="Pro residues" evidence="1">
    <location>
        <begin position="76"/>
        <end position="96"/>
    </location>
</feature>
<evidence type="ECO:0000313" key="2">
    <source>
        <dbReference type="EMBL" id="MBP2054955.1"/>
    </source>
</evidence>
<dbReference type="Proteomes" id="UP001519309">
    <property type="component" value="Unassembled WGS sequence"/>
</dbReference>
<gene>
    <name evidence="2" type="ORF">J2Z21_007967</name>
</gene>
<dbReference type="EMBL" id="JAGGLP010000025">
    <property type="protein sequence ID" value="MBP2054955.1"/>
    <property type="molecule type" value="Genomic_DNA"/>
</dbReference>
<feature type="compositionally biased region" description="Basic and acidic residues" evidence="1">
    <location>
        <begin position="1"/>
        <end position="23"/>
    </location>
</feature>
<reference evidence="2 3" key="1">
    <citation type="submission" date="2021-03" db="EMBL/GenBank/DDBJ databases">
        <title>Genomic Encyclopedia of Type Strains, Phase IV (KMG-IV): sequencing the most valuable type-strain genomes for metagenomic binning, comparative biology and taxonomic classification.</title>
        <authorList>
            <person name="Goeker M."/>
        </authorList>
    </citation>
    <scope>NUCLEOTIDE SEQUENCE [LARGE SCALE GENOMIC DNA]</scope>
    <source>
        <strain evidence="2 3">DSM 40499</strain>
    </source>
</reference>
<evidence type="ECO:0000256" key="1">
    <source>
        <dbReference type="SAM" id="MobiDB-lite"/>
    </source>
</evidence>
<feature type="region of interest" description="Disordered" evidence="1">
    <location>
        <begin position="1"/>
        <end position="96"/>
    </location>
</feature>
<proteinExistence type="predicted"/>
<keyword evidence="3" id="KW-1185">Reference proteome</keyword>